<dbReference type="InterPro" id="IPR012902">
    <property type="entry name" value="N_methyl_site"/>
</dbReference>
<feature type="transmembrane region" description="Helical" evidence="2">
    <location>
        <begin position="29"/>
        <end position="48"/>
    </location>
</feature>
<evidence type="ECO:0000313" key="4">
    <source>
        <dbReference type="EMBL" id="CAA9210687.1"/>
    </source>
</evidence>
<dbReference type="InterPro" id="IPR000983">
    <property type="entry name" value="Bac_GSPG_pilin"/>
</dbReference>
<dbReference type="PANTHER" id="PTHR30093">
    <property type="entry name" value="GENERAL SECRETION PATHWAY PROTEIN G"/>
    <property type="match status" value="1"/>
</dbReference>
<accession>A0A6J4GZ38</accession>
<protein>
    <recommendedName>
        <fullName evidence="3">DUF1559 domain-containing protein</fullName>
    </recommendedName>
</protein>
<name>A0A6J4GZ38_9BACT</name>
<dbReference type="GO" id="GO:0015628">
    <property type="term" value="P:protein secretion by the type II secretion system"/>
    <property type="evidence" value="ECO:0007669"/>
    <property type="project" value="InterPro"/>
</dbReference>
<dbReference type="NCBIfam" id="TIGR02532">
    <property type="entry name" value="IV_pilin_GFxxxE"/>
    <property type="match status" value="1"/>
</dbReference>
<dbReference type="SUPFAM" id="SSF54523">
    <property type="entry name" value="Pili subunits"/>
    <property type="match status" value="1"/>
</dbReference>
<keyword evidence="2" id="KW-0472">Membrane</keyword>
<dbReference type="PROSITE" id="PS00409">
    <property type="entry name" value="PROKAR_NTER_METHYL"/>
    <property type="match status" value="1"/>
</dbReference>
<dbReference type="Pfam" id="PF07963">
    <property type="entry name" value="N_methyl"/>
    <property type="match status" value="1"/>
</dbReference>
<dbReference type="InterPro" id="IPR045584">
    <property type="entry name" value="Pilin-like"/>
</dbReference>
<dbReference type="GO" id="GO:0015627">
    <property type="term" value="C:type II protein secretion system complex"/>
    <property type="evidence" value="ECO:0007669"/>
    <property type="project" value="InterPro"/>
</dbReference>
<dbReference type="InterPro" id="IPR011453">
    <property type="entry name" value="DUF1559"/>
</dbReference>
<keyword evidence="1" id="KW-0488">Methylation</keyword>
<sequence>MSVLPRPSVTDRLRPCTPDRRTGFTLIELLVVIAIIAILAAILFPVFAQAREKARQASCSSNLKQIGTALVMYVQDYDETYPNRRFEPFDTANNNARYDDNSWRSVIQPYIKNTQVLACPSNPDKDTPSWDPEFPVSYAANFTDPANVPADGKGRGLFGQQRSPGVSLAEIEKPAELIAVTEIEKVPWVTFVVDRGDLSHTWALGKYNGRTFSNVYTNALFKGHSGMTNYVFADGHVKALRPTQTYKAGTFNYWYRDASELSDQGKAVLTAAEARAR</sequence>
<evidence type="ECO:0000256" key="2">
    <source>
        <dbReference type="SAM" id="Phobius"/>
    </source>
</evidence>
<dbReference type="PANTHER" id="PTHR30093:SF2">
    <property type="entry name" value="TYPE II SECRETION SYSTEM PROTEIN H"/>
    <property type="match status" value="1"/>
</dbReference>
<dbReference type="AlphaFoldDB" id="A0A6J4GZ38"/>
<evidence type="ECO:0000259" key="3">
    <source>
        <dbReference type="Pfam" id="PF07596"/>
    </source>
</evidence>
<dbReference type="PRINTS" id="PR00813">
    <property type="entry name" value="BCTERIALGSPG"/>
</dbReference>
<feature type="domain" description="DUF1559" evidence="3">
    <location>
        <begin position="49"/>
        <end position="115"/>
    </location>
</feature>
<evidence type="ECO:0000256" key="1">
    <source>
        <dbReference type="ARBA" id="ARBA00022481"/>
    </source>
</evidence>
<proteinExistence type="predicted"/>
<dbReference type="Gene3D" id="3.30.700.10">
    <property type="entry name" value="Glycoprotein, Type 4 Pilin"/>
    <property type="match status" value="1"/>
</dbReference>
<keyword evidence="2" id="KW-1133">Transmembrane helix</keyword>
<dbReference type="EMBL" id="CADCTO010000001">
    <property type="protein sequence ID" value="CAA9210687.1"/>
    <property type="molecule type" value="Genomic_DNA"/>
</dbReference>
<gene>
    <name evidence="4" type="ORF">AVDCRST_MAG63-1525</name>
</gene>
<keyword evidence="2" id="KW-0812">Transmembrane</keyword>
<reference evidence="4" key="1">
    <citation type="submission" date="2020-02" db="EMBL/GenBank/DDBJ databases">
        <authorList>
            <person name="Meier V. D."/>
        </authorList>
    </citation>
    <scope>NUCLEOTIDE SEQUENCE</scope>
    <source>
        <strain evidence="4">AVDCRST_MAG63</strain>
    </source>
</reference>
<dbReference type="Pfam" id="PF07596">
    <property type="entry name" value="SBP_bac_10"/>
    <property type="match status" value="1"/>
</dbReference>
<organism evidence="4">
    <name type="scientific">uncultured Armatimonadetes bacterium</name>
    <dbReference type="NCBI Taxonomy" id="157466"/>
    <lineage>
        <taxon>Bacteria</taxon>
        <taxon>Bacillati</taxon>
        <taxon>Armatimonadota</taxon>
        <taxon>environmental samples</taxon>
    </lineage>
</organism>